<dbReference type="STRING" id="471853.Bcav_1690"/>
<protein>
    <recommendedName>
        <fullName evidence="10">GTP 3',8-cyclase</fullName>
        <ecNumber evidence="10">4.1.99.22</ecNumber>
    </recommendedName>
    <alternativeName>
        <fullName evidence="10">Molybdenum cofactor biosynthesis protein A</fullName>
    </alternativeName>
</protein>
<evidence type="ECO:0000313" key="12">
    <source>
        <dbReference type="EMBL" id="ACQ79946.1"/>
    </source>
</evidence>
<dbReference type="SMART" id="SM00729">
    <property type="entry name" value="Elp3"/>
    <property type="match status" value="1"/>
</dbReference>
<feature type="binding site" evidence="10">
    <location>
        <position position="223"/>
    </location>
    <ligand>
        <name>S-adenosyl-L-methionine</name>
        <dbReference type="ChEBI" id="CHEBI:59789"/>
    </ligand>
</feature>
<sequence length="360" mass="38892">MTLLSLGMPRVRFTPPDAAERPAVPSLVDSFGRIARDLRISVTEKCSLRCTYCMPAEGLPLIPRSDLLTPSEIGRLVEIAVRDLGIREIRFTGGEPLVRKDLPEIVAQARAAAGRAGRPDLPLAMTTNGIGLDRKADELVRAGLTRVNVSLDTVHREAFAALTRRDRLPDVMAGIRAAREAGLGGGAPVKVNAVLMAATLDGAPDLLAWCLAEGVRLRFIEEMPLDADEAWRREEMVDAATLLERLGRRFTLTPVGRDDPASPAEEWEVDGGPERVGIIASVTRSFCAACDRTRLTAEGTVRSCLFSDDETDLRGPLRAGADDVAIAELWRGGMWRKWAGHGIDAEGFRPPARSMGAIGG</sequence>
<dbReference type="CDD" id="cd01335">
    <property type="entry name" value="Radical_SAM"/>
    <property type="match status" value="1"/>
</dbReference>
<dbReference type="NCBIfam" id="TIGR02666">
    <property type="entry name" value="moaA"/>
    <property type="match status" value="1"/>
</dbReference>
<dbReference type="eggNOG" id="COG2896">
    <property type="taxonomic scope" value="Bacteria"/>
</dbReference>
<evidence type="ECO:0000256" key="4">
    <source>
        <dbReference type="ARBA" id="ARBA00022741"/>
    </source>
</evidence>
<organism evidence="12 13">
    <name type="scientific">Beutenbergia cavernae (strain ATCC BAA-8 / DSM 12333 / CCUG 43141 / JCM 11478 / NBRC 16432 / NCIMB 13614 / HKI 0122)</name>
    <dbReference type="NCBI Taxonomy" id="471853"/>
    <lineage>
        <taxon>Bacteria</taxon>
        <taxon>Bacillati</taxon>
        <taxon>Actinomycetota</taxon>
        <taxon>Actinomycetes</taxon>
        <taxon>Micrococcales</taxon>
        <taxon>Beutenbergiaceae</taxon>
        <taxon>Beutenbergia</taxon>
    </lineage>
</organism>
<keyword evidence="3 10" id="KW-0479">Metal-binding</keyword>
<keyword evidence="5 10" id="KW-0408">Iron</keyword>
<comment type="similarity">
    <text evidence="10">Belongs to the radical SAM superfamily. MoaA family.</text>
</comment>
<feature type="binding site" evidence="10">
    <location>
        <position position="190"/>
    </location>
    <ligand>
        <name>GTP</name>
        <dbReference type="ChEBI" id="CHEBI:37565"/>
    </ligand>
</feature>
<feature type="binding site" evidence="10">
    <location>
        <position position="94"/>
    </location>
    <ligand>
        <name>S-adenosyl-L-methionine</name>
        <dbReference type="ChEBI" id="CHEBI:59789"/>
    </ligand>
</feature>
<feature type="domain" description="Radical SAM core" evidence="11">
    <location>
        <begin position="30"/>
        <end position="253"/>
    </location>
</feature>
<feature type="binding site" evidence="10">
    <location>
        <position position="52"/>
    </location>
    <ligand>
        <name>S-adenosyl-L-methionine</name>
        <dbReference type="ChEBI" id="CHEBI:59789"/>
    </ligand>
</feature>
<keyword evidence="13" id="KW-1185">Reference proteome</keyword>
<dbReference type="GO" id="GO:0006777">
    <property type="term" value="P:Mo-molybdopterin cofactor biosynthetic process"/>
    <property type="evidence" value="ECO:0007669"/>
    <property type="project" value="UniProtKB-UniRule"/>
</dbReference>
<keyword evidence="6 10" id="KW-0411">Iron-sulfur</keyword>
<keyword evidence="7 10" id="KW-0342">GTP-binding</keyword>
<evidence type="ECO:0000256" key="9">
    <source>
        <dbReference type="ARBA" id="ARBA00023239"/>
    </source>
</evidence>
<dbReference type="SFLD" id="SFLDG01386">
    <property type="entry name" value="main_SPASM_domain-containing"/>
    <property type="match status" value="1"/>
</dbReference>
<dbReference type="SUPFAM" id="SSF102114">
    <property type="entry name" value="Radical SAM enzymes"/>
    <property type="match status" value="1"/>
</dbReference>
<dbReference type="HOGENOM" id="CLU_009273_0_1_11"/>
<evidence type="ECO:0000256" key="10">
    <source>
        <dbReference type="HAMAP-Rule" id="MF_01225"/>
    </source>
</evidence>
<dbReference type="EC" id="4.1.99.22" evidence="10"/>
<dbReference type="InterPro" id="IPR006638">
    <property type="entry name" value="Elp3/MiaA/NifB-like_rSAM"/>
</dbReference>
<dbReference type="SFLD" id="SFLDS00029">
    <property type="entry name" value="Radical_SAM"/>
    <property type="match status" value="1"/>
</dbReference>
<accession>C5C433</accession>
<dbReference type="InterPro" id="IPR007197">
    <property type="entry name" value="rSAM"/>
</dbReference>
<dbReference type="UniPathway" id="UPA00344"/>
<dbReference type="InterPro" id="IPR010505">
    <property type="entry name" value="MoaA_twitch"/>
</dbReference>
<gene>
    <name evidence="10" type="primary">moaA</name>
    <name evidence="12" type="ordered locus">Bcav_1690</name>
</gene>
<feature type="binding site" evidence="10">
    <location>
        <position position="304"/>
    </location>
    <ligand>
        <name>[4Fe-4S] cluster</name>
        <dbReference type="ChEBI" id="CHEBI:49883"/>
        <label>2</label>
        <note>4Fe-4S-substrate</note>
    </ligand>
</feature>
<evidence type="ECO:0000256" key="2">
    <source>
        <dbReference type="ARBA" id="ARBA00022691"/>
    </source>
</evidence>
<feature type="binding site" evidence="10">
    <location>
        <position position="150"/>
    </location>
    <ligand>
        <name>S-adenosyl-L-methionine</name>
        <dbReference type="ChEBI" id="CHEBI:59789"/>
    </ligand>
</feature>
<keyword evidence="1 10" id="KW-0004">4Fe-4S</keyword>
<dbReference type="AlphaFoldDB" id="C5C433"/>
<evidence type="ECO:0000313" key="13">
    <source>
        <dbReference type="Proteomes" id="UP000007962"/>
    </source>
</evidence>
<comment type="cofactor">
    <cofactor evidence="10">
        <name>[4Fe-4S] cluster</name>
        <dbReference type="ChEBI" id="CHEBI:49883"/>
    </cofactor>
    <text evidence="10">Binds 2 [4Fe-4S] clusters. Binds 1 [4Fe-4S] cluster coordinated with 3 cysteines and an exchangeable S-adenosyl-L-methionine and 1 [4Fe-4S] cluster coordinated with 3 cysteines and the GTP-derived substrate.</text>
</comment>
<feature type="binding site" evidence="10">
    <location>
        <position position="53"/>
    </location>
    <ligand>
        <name>[4Fe-4S] cluster</name>
        <dbReference type="ChEBI" id="CHEBI:49883"/>
        <label>1</label>
        <note>4Fe-4S-S-AdoMet</note>
    </ligand>
</feature>
<name>C5C433_BEUC1</name>
<proteinExistence type="inferred from homology"/>
<keyword evidence="9 10" id="KW-0456">Lyase</keyword>
<dbReference type="OrthoDB" id="9763993at2"/>
<dbReference type="GO" id="GO:0046872">
    <property type="term" value="F:metal ion binding"/>
    <property type="evidence" value="ECO:0007669"/>
    <property type="project" value="UniProtKB-KW"/>
</dbReference>
<keyword evidence="8 10" id="KW-0501">Molybdenum cofactor biosynthesis</keyword>
<dbReference type="EMBL" id="CP001618">
    <property type="protein sequence ID" value="ACQ79946.1"/>
    <property type="molecule type" value="Genomic_DNA"/>
</dbReference>
<feature type="binding site" evidence="10">
    <location>
        <position position="290"/>
    </location>
    <ligand>
        <name>[4Fe-4S] cluster</name>
        <dbReference type="ChEBI" id="CHEBI:49883"/>
        <label>2</label>
        <note>4Fe-4S-substrate</note>
    </ligand>
</feature>
<feature type="binding site" evidence="10">
    <location>
        <position position="90"/>
    </location>
    <ligand>
        <name>GTP</name>
        <dbReference type="ChEBI" id="CHEBI:37565"/>
    </ligand>
</feature>
<comment type="catalytic activity">
    <reaction evidence="10">
        <text>GTP + AH2 + S-adenosyl-L-methionine = (8S)-3',8-cyclo-7,8-dihydroguanosine 5'-triphosphate + 5'-deoxyadenosine + L-methionine + A + H(+)</text>
        <dbReference type="Rhea" id="RHEA:49576"/>
        <dbReference type="ChEBI" id="CHEBI:13193"/>
        <dbReference type="ChEBI" id="CHEBI:15378"/>
        <dbReference type="ChEBI" id="CHEBI:17319"/>
        <dbReference type="ChEBI" id="CHEBI:17499"/>
        <dbReference type="ChEBI" id="CHEBI:37565"/>
        <dbReference type="ChEBI" id="CHEBI:57844"/>
        <dbReference type="ChEBI" id="CHEBI:59789"/>
        <dbReference type="ChEBI" id="CHEBI:131766"/>
        <dbReference type="EC" id="4.1.99.22"/>
    </reaction>
</comment>
<dbReference type="GO" id="GO:0061799">
    <property type="term" value="F:cyclic pyranopterin monophosphate synthase activity"/>
    <property type="evidence" value="ECO:0007669"/>
    <property type="project" value="TreeGrafter"/>
</dbReference>
<keyword evidence="4 10" id="KW-0547">Nucleotide-binding</keyword>
<dbReference type="HAMAP" id="MF_01225_B">
    <property type="entry name" value="MoaA_B"/>
    <property type="match status" value="1"/>
</dbReference>
<evidence type="ECO:0000256" key="7">
    <source>
        <dbReference type="ARBA" id="ARBA00023134"/>
    </source>
</evidence>
<evidence type="ECO:0000256" key="1">
    <source>
        <dbReference type="ARBA" id="ARBA00022485"/>
    </source>
</evidence>
<dbReference type="InterPro" id="IPR040064">
    <property type="entry name" value="MoaA-like"/>
</dbReference>
<comment type="pathway">
    <text evidence="10">Cofactor biosynthesis; molybdopterin biosynthesis.</text>
</comment>
<dbReference type="SFLD" id="SFLDG01067">
    <property type="entry name" value="SPASM/twitch_domain_containing"/>
    <property type="match status" value="1"/>
</dbReference>
<feature type="binding site" evidence="10">
    <location>
        <position position="50"/>
    </location>
    <ligand>
        <name>[4Fe-4S] cluster</name>
        <dbReference type="ChEBI" id="CHEBI:49883"/>
        <label>1</label>
        <note>4Fe-4S-S-AdoMet</note>
    </ligand>
</feature>
<evidence type="ECO:0000259" key="11">
    <source>
        <dbReference type="PROSITE" id="PS51918"/>
    </source>
</evidence>
<dbReference type="PANTHER" id="PTHR22960">
    <property type="entry name" value="MOLYBDOPTERIN COFACTOR SYNTHESIS PROTEIN A"/>
    <property type="match status" value="1"/>
</dbReference>
<dbReference type="Pfam" id="PF04055">
    <property type="entry name" value="Radical_SAM"/>
    <property type="match status" value="1"/>
</dbReference>
<dbReference type="InterPro" id="IPR013785">
    <property type="entry name" value="Aldolase_TIM"/>
</dbReference>
<comment type="function">
    <text evidence="10">Catalyzes the cyclization of GTP to (8S)-3',8-cyclo-7,8-dihydroguanosine 5'-triphosphate.</text>
</comment>
<dbReference type="PROSITE" id="PS51918">
    <property type="entry name" value="RADICAL_SAM"/>
    <property type="match status" value="1"/>
</dbReference>
<dbReference type="InterPro" id="IPR050105">
    <property type="entry name" value="MoCo_biosynth_MoaA/MoaC"/>
</dbReference>
<dbReference type="GO" id="GO:0005525">
    <property type="term" value="F:GTP binding"/>
    <property type="evidence" value="ECO:0007669"/>
    <property type="project" value="UniProtKB-UniRule"/>
</dbReference>
<dbReference type="GO" id="GO:1904047">
    <property type="term" value="F:S-adenosyl-L-methionine binding"/>
    <property type="evidence" value="ECO:0007669"/>
    <property type="project" value="UniProtKB-UniRule"/>
</dbReference>
<comment type="subunit">
    <text evidence="10">Monomer and homodimer.</text>
</comment>
<dbReference type="Gene3D" id="3.20.20.70">
    <property type="entry name" value="Aldolase class I"/>
    <property type="match status" value="1"/>
</dbReference>
<dbReference type="SFLD" id="SFLDG01383">
    <property type="entry name" value="cyclic_pyranopterin_phosphate"/>
    <property type="match status" value="1"/>
</dbReference>
<feature type="binding site" evidence="10">
    <location>
        <position position="39"/>
    </location>
    <ligand>
        <name>GTP</name>
        <dbReference type="ChEBI" id="CHEBI:37565"/>
    </ligand>
</feature>
<dbReference type="GO" id="GO:0061798">
    <property type="term" value="F:GTP 3',8'-cyclase activity"/>
    <property type="evidence" value="ECO:0007669"/>
    <property type="project" value="UniProtKB-UniRule"/>
</dbReference>
<feature type="binding site" evidence="10">
    <location>
        <position position="126"/>
    </location>
    <ligand>
        <name>GTP</name>
        <dbReference type="ChEBI" id="CHEBI:37565"/>
    </ligand>
</feature>
<feature type="binding site" evidence="10">
    <location>
        <position position="287"/>
    </location>
    <ligand>
        <name>[4Fe-4S] cluster</name>
        <dbReference type="ChEBI" id="CHEBI:49883"/>
        <label>2</label>
        <note>4Fe-4S-substrate</note>
    </ligand>
</feature>
<dbReference type="KEGG" id="bcv:Bcav_1690"/>
<dbReference type="Proteomes" id="UP000007962">
    <property type="component" value="Chromosome"/>
</dbReference>
<dbReference type="Pfam" id="PF06463">
    <property type="entry name" value="Mob_synth_C"/>
    <property type="match status" value="1"/>
</dbReference>
<dbReference type="PANTHER" id="PTHR22960:SF0">
    <property type="entry name" value="MOLYBDENUM COFACTOR BIOSYNTHESIS PROTEIN 1"/>
    <property type="match status" value="1"/>
</dbReference>
<dbReference type="GO" id="GO:0051539">
    <property type="term" value="F:4 iron, 4 sulfur cluster binding"/>
    <property type="evidence" value="ECO:0007669"/>
    <property type="project" value="UniProtKB-UniRule"/>
</dbReference>
<evidence type="ECO:0000256" key="6">
    <source>
        <dbReference type="ARBA" id="ARBA00023014"/>
    </source>
</evidence>
<dbReference type="CDD" id="cd21117">
    <property type="entry name" value="Twitch_MoaA"/>
    <property type="match status" value="1"/>
</dbReference>
<keyword evidence="2 10" id="KW-0949">S-adenosyl-L-methionine</keyword>
<feature type="binding site" evidence="10">
    <location>
        <begin position="292"/>
        <end position="294"/>
    </location>
    <ligand>
        <name>GTP</name>
        <dbReference type="ChEBI" id="CHEBI:37565"/>
    </ligand>
</feature>
<evidence type="ECO:0000256" key="3">
    <source>
        <dbReference type="ARBA" id="ARBA00022723"/>
    </source>
</evidence>
<dbReference type="InterPro" id="IPR058240">
    <property type="entry name" value="rSAM_sf"/>
</dbReference>
<evidence type="ECO:0000256" key="5">
    <source>
        <dbReference type="ARBA" id="ARBA00023004"/>
    </source>
</evidence>
<dbReference type="RefSeq" id="WP_015882186.1">
    <property type="nucleotide sequence ID" value="NC_012669.1"/>
</dbReference>
<evidence type="ECO:0000256" key="8">
    <source>
        <dbReference type="ARBA" id="ARBA00023150"/>
    </source>
</evidence>
<reference evidence="12 13" key="1">
    <citation type="journal article" date="2009" name="Stand. Genomic Sci.">
        <title>Complete genome sequence of Beutenbergia cavernae type strain (HKI 0122).</title>
        <authorList>
            <person name="Land M."/>
            <person name="Pukall R."/>
            <person name="Abt B."/>
            <person name="Goker M."/>
            <person name="Rohde M."/>
            <person name="Glavina Del Rio T."/>
            <person name="Tice H."/>
            <person name="Copeland A."/>
            <person name="Cheng J.F."/>
            <person name="Lucas S."/>
            <person name="Chen F."/>
            <person name="Nolan M."/>
            <person name="Bruce D."/>
            <person name="Goodwin L."/>
            <person name="Pitluck S."/>
            <person name="Ivanova N."/>
            <person name="Mavromatis K."/>
            <person name="Ovchinnikova G."/>
            <person name="Pati A."/>
            <person name="Chen A."/>
            <person name="Palaniappan K."/>
            <person name="Hauser L."/>
            <person name="Chang Y.J."/>
            <person name="Jefferies C.C."/>
            <person name="Saunders E."/>
            <person name="Brettin T."/>
            <person name="Detter J.C."/>
            <person name="Han C."/>
            <person name="Chain P."/>
            <person name="Bristow J."/>
            <person name="Eisen J.A."/>
            <person name="Markowitz V."/>
            <person name="Hugenholtz P."/>
            <person name="Kyrpides N.C."/>
            <person name="Klenk H.P."/>
            <person name="Lapidus A."/>
        </authorList>
    </citation>
    <scope>NUCLEOTIDE SEQUENCE [LARGE SCALE GENOMIC DNA]</scope>
    <source>
        <strain evidence="13">ATCC BAA-8 / DSM 12333 / NBRC 16432</strain>
    </source>
</reference>
<dbReference type="InterPro" id="IPR013483">
    <property type="entry name" value="MoaA"/>
</dbReference>
<feature type="binding site" evidence="10">
    <location>
        <position position="46"/>
    </location>
    <ligand>
        <name>[4Fe-4S] cluster</name>
        <dbReference type="ChEBI" id="CHEBI:49883"/>
        <label>1</label>
        <note>4Fe-4S-S-AdoMet</note>
    </ligand>
</feature>